<keyword evidence="6" id="KW-1185">Reference proteome</keyword>
<dbReference type="AlphaFoldDB" id="A0A0N5B7J5"/>
<name>A0A0N5B7J5_STREA</name>
<dbReference type="PANTHER" id="PTHR11365">
    <property type="entry name" value="5-OXOPROLINASE RELATED"/>
    <property type="match status" value="1"/>
</dbReference>
<dbReference type="InterPro" id="IPR049517">
    <property type="entry name" value="ACX-like_C"/>
</dbReference>
<dbReference type="InterPro" id="IPR003692">
    <property type="entry name" value="Hydantoinase_B"/>
</dbReference>
<dbReference type="Pfam" id="PF19278">
    <property type="entry name" value="Hydant_A_C"/>
    <property type="match status" value="1"/>
</dbReference>
<feature type="domain" description="Hydantoinase B/oxoprolinase" evidence="3">
    <location>
        <begin position="753"/>
        <end position="1276"/>
    </location>
</feature>
<dbReference type="Pfam" id="PF01968">
    <property type="entry name" value="Hydantoinase_A"/>
    <property type="match status" value="1"/>
</dbReference>
<feature type="domain" description="Hydantoinase A/oxoprolinase" evidence="2">
    <location>
        <begin position="243"/>
        <end position="539"/>
    </location>
</feature>
<dbReference type="Pfam" id="PF02538">
    <property type="entry name" value="Hydantoinase_B"/>
    <property type="match status" value="1"/>
</dbReference>
<reference evidence="7" key="1">
    <citation type="submission" date="2017-02" db="UniProtKB">
        <authorList>
            <consortium name="WormBaseParasite"/>
        </authorList>
    </citation>
    <scope>IDENTIFICATION</scope>
</reference>
<evidence type="ECO:0000313" key="7">
    <source>
        <dbReference type="WBParaSite" id="SPAL_0000202000.1"/>
    </source>
</evidence>
<dbReference type="Pfam" id="PF05378">
    <property type="entry name" value="Hydant_A_N"/>
    <property type="match status" value="1"/>
</dbReference>
<dbReference type="GO" id="GO:0017168">
    <property type="term" value="F:5-oxoprolinase (ATP-hydrolyzing) activity"/>
    <property type="evidence" value="ECO:0007669"/>
    <property type="project" value="TreeGrafter"/>
</dbReference>
<comment type="similarity">
    <text evidence="1">Belongs to the oxoprolinase family.</text>
</comment>
<dbReference type="WBParaSite" id="SPAL_0000202000.1">
    <property type="protein sequence ID" value="SPAL_0000202000.1"/>
    <property type="gene ID" value="SPAL_0000202000"/>
</dbReference>
<evidence type="ECO:0000259" key="2">
    <source>
        <dbReference type="Pfam" id="PF01968"/>
    </source>
</evidence>
<dbReference type="InterPro" id="IPR002821">
    <property type="entry name" value="Hydantoinase_A"/>
</dbReference>
<dbReference type="InterPro" id="IPR008040">
    <property type="entry name" value="Hydant_A_N"/>
</dbReference>
<accession>A0A0N5B7J5</accession>
<feature type="domain" description="Hydantoinase/oxoprolinase N-terminal" evidence="4">
    <location>
        <begin position="15"/>
        <end position="219"/>
    </location>
</feature>
<dbReference type="STRING" id="174720.A0A0N5B7J5"/>
<dbReference type="PANTHER" id="PTHR11365:SF2">
    <property type="entry name" value="5-OXOPROLINASE"/>
    <property type="match status" value="1"/>
</dbReference>
<dbReference type="GO" id="GO:0006749">
    <property type="term" value="P:glutathione metabolic process"/>
    <property type="evidence" value="ECO:0007669"/>
    <property type="project" value="TreeGrafter"/>
</dbReference>
<organism evidence="6 7">
    <name type="scientific">Strongyloides papillosus</name>
    <name type="common">Intestinal threadworm</name>
    <dbReference type="NCBI Taxonomy" id="174720"/>
    <lineage>
        <taxon>Eukaryota</taxon>
        <taxon>Metazoa</taxon>
        <taxon>Ecdysozoa</taxon>
        <taxon>Nematoda</taxon>
        <taxon>Chromadorea</taxon>
        <taxon>Rhabditida</taxon>
        <taxon>Tylenchina</taxon>
        <taxon>Panagrolaimomorpha</taxon>
        <taxon>Strongyloidoidea</taxon>
        <taxon>Strongyloididae</taxon>
        <taxon>Strongyloides</taxon>
    </lineage>
</organism>
<dbReference type="InterPro" id="IPR045079">
    <property type="entry name" value="Oxoprolinase-like"/>
</dbReference>
<evidence type="ECO:0000313" key="6">
    <source>
        <dbReference type="Proteomes" id="UP000046392"/>
    </source>
</evidence>
<feature type="domain" description="Acetophenone carboxylase-like C-terminal" evidence="5">
    <location>
        <begin position="559"/>
        <end position="727"/>
    </location>
</feature>
<dbReference type="Proteomes" id="UP000046392">
    <property type="component" value="Unplaced"/>
</dbReference>
<proteinExistence type="inferred from homology"/>
<evidence type="ECO:0000259" key="4">
    <source>
        <dbReference type="Pfam" id="PF05378"/>
    </source>
</evidence>
<protein>
    <submittedName>
        <fullName evidence="7">5-oxoprolinase</fullName>
    </submittedName>
</protein>
<dbReference type="GO" id="GO:0005829">
    <property type="term" value="C:cytosol"/>
    <property type="evidence" value="ECO:0007669"/>
    <property type="project" value="TreeGrafter"/>
</dbReference>
<sequence>MTVECKKKCIGKLGFAIDRGGTFTDVICCYPSGKIEKLKLLSEDPTKYKSAPTEGIRRFLQKFTEKNIPIEEPLPTENIEWIRMGTTVATNALLERKGQKCALLVSKGFKDILHIGNQTRPNLFDLNIIKPEVPCNKVVEVNERILLPIDSVYKDVEYKIDGLYGSCGHLDGLIIESSIETSNVEEQIKLLKEEGYTSLAVSFLNSYAYPGHERHAEAEAYRAGFEHVSVSHKVSNMAKFVPRTFTTVTDAYLTPIVKEYIESFKKNFIDNLRGVNLEFMRSDGGLCAINDFIGCRAILSGPAGGVVGVSITAYNEKTKQPVIGFDMGGTSTDVSRYAGEFEHTLETQTAGVTIQVPQMDIHTVAAGGGSRLFFRDGRFIVGPESAGSDPGPVCYRKKGYLTITDANVVLKKIIPERFPKIFGPNGDEPLDYEASYNEFEKLTKTINSYLTDMGQPSLSIENVAEGFVNVANETMSRPIRTLTEGKGYNTAAHELCSFGGAGGQHCCAVAEKLGITKIKISPHCGLLSAYGIGAADTVTDTIWPYNDDLLIGERKRQFLTKKIISMMKETKDNLLNNGFKNLDVHHKVEFYLRYHKTDSTIPIVVDIAKTDVNGILKLEELERAKEAFEMLHKKQFGFVHCDRKVIVKDIRVIASAKRFSYPKIERTNNNSSTNNYEYEEIVKCFFNGKWMETKCLLLEKLTTGKVIDGPALILDADSTVVVDPNCKGTITYDGSIEIDVQDRGLKNIGVNLNPIHLSIFSHRLMSIAEQMGKVLERTAISTNIKERLDFSCALFGPDGDLIANAPHIPVHLGGMQTAVKYLIKLKGPGGIKPGEAVLSNHPKEGGSHLPDLTVITPIYISNQEIPDFYVANRGHHSDIGGLVPGSMPPNSTTIFEEGAVFKNAFTIVENGIFLESKVIEALNEPAKQPGCTGTRQLGDNLADLKAQIAANQKGISLLTDLTNEYGLDVVKAYMKHITENAEKCVRDYFKSLPNSTIKSKDMMDDGTVINLSIQIDKNNGKAIFDFTGTGPQSKYNLNAPEGVVKAAIIYCIRCLVGRDIPLNQGCLNPIEITIPPGTILTPSDDAAVVGGKAVVGGNVLTSQRICDVILSAFDACAASHGCMNNITFGNKYMGGYYETIGGGSGAGDTFAGQSAVHTHMTNTRITDPEIVEARYPVIVREFCIRKDSGGKGKHDGGNGIIRRLQFRAPMTLSVLTERRTTRPFGLCGGKPGKCGVNSIISLNGEKKNIGGKSTIEVSAGEMLEIKTPGGGGYGVPTI</sequence>
<evidence type="ECO:0000256" key="1">
    <source>
        <dbReference type="ARBA" id="ARBA00010403"/>
    </source>
</evidence>
<evidence type="ECO:0000259" key="5">
    <source>
        <dbReference type="Pfam" id="PF19278"/>
    </source>
</evidence>
<evidence type="ECO:0000259" key="3">
    <source>
        <dbReference type="Pfam" id="PF02538"/>
    </source>
</evidence>